<organism evidence="1 2">
    <name type="scientific">Mytilus coruscus</name>
    <name type="common">Sea mussel</name>
    <dbReference type="NCBI Taxonomy" id="42192"/>
    <lineage>
        <taxon>Eukaryota</taxon>
        <taxon>Metazoa</taxon>
        <taxon>Spiralia</taxon>
        <taxon>Lophotrochozoa</taxon>
        <taxon>Mollusca</taxon>
        <taxon>Bivalvia</taxon>
        <taxon>Autobranchia</taxon>
        <taxon>Pteriomorphia</taxon>
        <taxon>Mytilida</taxon>
        <taxon>Mytiloidea</taxon>
        <taxon>Mytilidae</taxon>
        <taxon>Mytilinae</taxon>
        <taxon>Mytilus</taxon>
    </lineage>
</organism>
<dbReference type="OrthoDB" id="10396684at2759"/>
<proteinExistence type="predicted"/>
<accession>A0A6J8EXX2</accession>
<gene>
    <name evidence="1" type="ORF">MCOR_57176</name>
</gene>
<name>A0A6J8EXX2_MYTCO</name>
<protein>
    <submittedName>
        <fullName evidence="1">Uncharacterized protein</fullName>
    </submittedName>
</protein>
<evidence type="ECO:0000313" key="2">
    <source>
        <dbReference type="Proteomes" id="UP000507470"/>
    </source>
</evidence>
<dbReference type="AlphaFoldDB" id="A0A6J8EXX2"/>
<evidence type="ECO:0000313" key="1">
    <source>
        <dbReference type="EMBL" id="CAC5425340.1"/>
    </source>
</evidence>
<dbReference type="Proteomes" id="UP000507470">
    <property type="component" value="Unassembled WGS sequence"/>
</dbReference>
<dbReference type="EMBL" id="CACVKT020010231">
    <property type="protein sequence ID" value="CAC5425340.1"/>
    <property type="molecule type" value="Genomic_DNA"/>
</dbReference>
<keyword evidence="2" id="KW-1185">Reference proteome</keyword>
<sequence length="338" mass="37503">MKNNVGLTCDSEPEYNSGKDTSIKAHYGSCSSDSCSDRNPSNSSLECPECVQQCDIVVDSNHSTYGSSGNHDSSDNTSYDSNVFWGGGAPDQMCTDLSSEKTSISEVSCLDNMRRYSDFNNFEEIGSCKNCDIKNSVSMLNLSELSGCDTADSLDSMSSKLNSCPSVDCLLNLSEISGLTEDSETSSSHKTCCSCKLENSETELCNDIPMESNTLPRKNKYRMVHHVQNTVNTYPKDRQQILTNCVDCRSRLFINCQKTGPNMSRHGLNTNKCRNLSHSSACNNGLTNQDMKTQQLHCNLSHSSACNDRLTNQDMETQQLHCNTQHCCKYIDQRKINF</sequence>
<reference evidence="1 2" key="1">
    <citation type="submission" date="2020-06" db="EMBL/GenBank/DDBJ databases">
        <authorList>
            <person name="Li R."/>
            <person name="Bekaert M."/>
        </authorList>
    </citation>
    <scope>NUCLEOTIDE SEQUENCE [LARGE SCALE GENOMIC DNA]</scope>
    <source>
        <strain evidence="2">wild</strain>
    </source>
</reference>